<evidence type="ECO:0000313" key="2">
    <source>
        <dbReference type="Proteomes" id="UP000317036"/>
    </source>
</evidence>
<comment type="caution">
    <text evidence="1">The sequence shown here is derived from an EMBL/GenBank/DDBJ whole genome shotgun (WGS) entry which is preliminary data.</text>
</comment>
<name>A0A559KD57_9BACL</name>
<organism evidence="1 2">
    <name type="scientific">Paenibacillus cremeus</name>
    <dbReference type="NCBI Taxonomy" id="2163881"/>
    <lineage>
        <taxon>Bacteria</taxon>
        <taxon>Bacillati</taxon>
        <taxon>Bacillota</taxon>
        <taxon>Bacilli</taxon>
        <taxon>Bacillales</taxon>
        <taxon>Paenibacillaceae</taxon>
        <taxon>Paenibacillus</taxon>
    </lineage>
</organism>
<gene>
    <name evidence="1" type="ORF">FPZ49_10150</name>
</gene>
<dbReference type="EMBL" id="VNJI01000010">
    <property type="protein sequence ID" value="TVY10076.1"/>
    <property type="molecule type" value="Genomic_DNA"/>
</dbReference>
<proteinExistence type="predicted"/>
<keyword evidence="2" id="KW-1185">Reference proteome</keyword>
<protein>
    <submittedName>
        <fullName evidence="1">Uncharacterized protein</fullName>
    </submittedName>
</protein>
<accession>A0A559KD57</accession>
<dbReference type="AlphaFoldDB" id="A0A559KD57"/>
<evidence type="ECO:0000313" key="1">
    <source>
        <dbReference type="EMBL" id="TVY10076.1"/>
    </source>
</evidence>
<dbReference type="OrthoDB" id="2930633at2"/>
<dbReference type="Proteomes" id="UP000317036">
    <property type="component" value="Unassembled WGS sequence"/>
</dbReference>
<sequence length="103" mass="12016">MMTYGSSEVSELRFIHLQAEAELRDSQWMDVTLRFELAPGGELPEGIEELSALIICTHSGDIVQIVPQDEDRDCEYQFTELEKEQLRDYYTKTVRPRLSEYLI</sequence>
<reference evidence="1 2" key="1">
    <citation type="submission" date="2019-07" db="EMBL/GenBank/DDBJ databases">
        <authorList>
            <person name="Kim J."/>
        </authorList>
    </citation>
    <scope>NUCLEOTIDE SEQUENCE [LARGE SCALE GENOMIC DNA]</scope>
    <source>
        <strain evidence="1 2">JC52</strain>
    </source>
</reference>
<dbReference type="RefSeq" id="WP_144846119.1">
    <property type="nucleotide sequence ID" value="NZ_VNJI01000010.1"/>
</dbReference>